<organism evidence="5 6">
    <name type="scientific">Pythium oligandrum</name>
    <name type="common">Mycoparasitic fungus</name>
    <dbReference type="NCBI Taxonomy" id="41045"/>
    <lineage>
        <taxon>Eukaryota</taxon>
        <taxon>Sar</taxon>
        <taxon>Stramenopiles</taxon>
        <taxon>Oomycota</taxon>
        <taxon>Peronosporomycetes</taxon>
        <taxon>Pythiales</taxon>
        <taxon>Pythiaceae</taxon>
        <taxon>Pythium</taxon>
    </lineage>
</organism>
<evidence type="ECO:0000313" key="5">
    <source>
        <dbReference type="EMBL" id="TMW68785.1"/>
    </source>
</evidence>
<evidence type="ECO:0000313" key="6">
    <source>
        <dbReference type="Proteomes" id="UP000794436"/>
    </source>
</evidence>
<dbReference type="PANTHER" id="PTHR12818:SF0">
    <property type="entry name" value="TRNA (ADENINE(37)-N6)-METHYLTRANSFERASE"/>
    <property type="match status" value="1"/>
</dbReference>
<dbReference type="Gene3D" id="2.40.30.70">
    <property type="entry name" value="YaeB-like"/>
    <property type="match status" value="1"/>
</dbReference>
<proteinExistence type="inferred from homology"/>
<dbReference type="NCBIfam" id="TIGR00104">
    <property type="entry name" value="tRNA_TsaA"/>
    <property type="match status" value="1"/>
</dbReference>
<evidence type="ECO:0000256" key="3">
    <source>
        <dbReference type="SAM" id="Coils"/>
    </source>
</evidence>
<dbReference type="PANTHER" id="PTHR12818">
    <property type="entry name" value="TRNA (ADENINE(37)-N6)-METHYLTRANSFERASE"/>
    <property type="match status" value="1"/>
</dbReference>
<protein>
    <recommendedName>
        <fullName evidence="4">TsaA-like domain-containing protein</fullName>
    </recommendedName>
</protein>
<dbReference type="AlphaFoldDB" id="A0A8K1CSJ8"/>
<accession>A0A8K1CSJ8</accession>
<evidence type="ECO:0000256" key="1">
    <source>
        <dbReference type="ARBA" id="ARBA00022691"/>
    </source>
</evidence>
<comment type="caution">
    <text evidence="5">The sequence shown here is derived from an EMBL/GenBank/DDBJ whole genome shotgun (WGS) entry which is preliminary data.</text>
</comment>
<feature type="coiled-coil region" evidence="3">
    <location>
        <begin position="32"/>
        <end position="59"/>
    </location>
</feature>
<dbReference type="OrthoDB" id="4882at2759"/>
<evidence type="ECO:0000256" key="2">
    <source>
        <dbReference type="ARBA" id="ARBA00033753"/>
    </source>
</evidence>
<keyword evidence="6" id="KW-1185">Reference proteome</keyword>
<reference evidence="5" key="1">
    <citation type="submission" date="2019-03" db="EMBL/GenBank/DDBJ databases">
        <title>Long read genome sequence of the mycoparasitic Pythium oligandrum ATCC 38472 isolated from sugarbeet rhizosphere.</title>
        <authorList>
            <person name="Gaulin E."/>
        </authorList>
    </citation>
    <scope>NUCLEOTIDE SEQUENCE</scope>
    <source>
        <strain evidence="5">ATCC 38472_TT</strain>
    </source>
</reference>
<dbReference type="Pfam" id="PF01980">
    <property type="entry name" value="TrmO_N"/>
    <property type="match status" value="1"/>
</dbReference>
<dbReference type="Proteomes" id="UP000794436">
    <property type="component" value="Unassembled WGS sequence"/>
</dbReference>
<evidence type="ECO:0000259" key="4">
    <source>
        <dbReference type="PROSITE" id="PS51668"/>
    </source>
</evidence>
<name>A0A8K1CSJ8_PYTOL</name>
<dbReference type="SUPFAM" id="SSF118196">
    <property type="entry name" value="YaeB-like"/>
    <property type="match status" value="1"/>
</dbReference>
<dbReference type="InterPro" id="IPR036413">
    <property type="entry name" value="YaeB-like_sf"/>
</dbReference>
<dbReference type="InterPro" id="IPR036414">
    <property type="entry name" value="YaeB_N_sf"/>
</dbReference>
<gene>
    <name evidence="5" type="ORF">Poli38472_006253</name>
</gene>
<dbReference type="InterPro" id="IPR040372">
    <property type="entry name" value="YaeB-like"/>
</dbReference>
<sequence length="347" mass="39113">MMTRDVVWLVVLAAQTSALWWLWRARRQEDKAHEDLELLGTLKQRAAELENEVARKEGMRVEERRGRVSAEKELRRVMDEKLDTSNGHYVQALGHVHSCFKSCLGTPRQGLFAPSTRGLVTFHRNVSPDTLIGLEAFTHLWIVFVFHKNTNGKNARAHQGLRSDSHRYTFKAKIAPPKLKERVGIFSTRSPHRPNPIGITLAKIESVDCATRTVHLSGLDLVDGTPVLDIKPYVPAYDAVLDARAASWVSLDLSPTINQVRWTSPDTRAVLECCAETSRLYRGDAAALQAAIEEVLQVDVRSKEQTARRQRDNNTLVLDCVRVSYRLVEQVASVIDVHHIEAIPSHL</sequence>
<dbReference type="InterPro" id="IPR023370">
    <property type="entry name" value="TrmO-like_N"/>
</dbReference>
<keyword evidence="1" id="KW-0949">S-adenosyl-L-methionine</keyword>
<dbReference type="PROSITE" id="PS51668">
    <property type="entry name" value="TSAA_2"/>
    <property type="match status" value="1"/>
</dbReference>
<dbReference type="EMBL" id="SPLM01000002">
    <property type="protein sequence ID" value="TMW68785.1"/>
    <property type="molecule type" value="Genomic_DNA"/>
</dbReference>
<feature type="domain" description="TsaA-like" evidence="4">
    <location>
        <begin position="90"/>
        <end position="242"/>
    </location>
</feature>
<keyword evidence="3" id="KW-0175">Coiled coil</keyword>
<dbReference type="CDD" id="cd09281">
    <property type="entry name" value="UPF0066"/>
    <property type="match status" value="1"/>
</dbReference>
<comment type="similarity">
    <text evidence="2">Belongs to the tRNA methyltransferase O family.</text>
</comment>